<organism evidence="2 3">
    <name type="scientific">Candidatus Kerfeldbacteria bacterium CG08_land_8_20_14_0_20_40_16</name>
    <dbReference type="NCBI Taxonomy" id="2014244"/>
    <lineage>
        <taxon>Bacteria</taxon>
        <taxon>Candidatus Kerfeldiibacteriota</taxon>
    </lineage>
</organism>
<protein>
    <submittedName>
        <fullName evidence="2">Uncharacterized protein</fullName>
    </submittedName>
</protein>
<evidence type="ECO:0000313" key="3">
    <source>
        <dbReference type="Proteomes" id="UP000231542"/>
    </source>
</evidence>
<dbReference type="Proteomes" id="UP000231542">
    <property type="component" value="Unassembled WGS sequence"/>
</dbReference>
<feature type="transmembrane region" description="Helical" evidence="1">
    <location>
        <begin position="7"/>
        <end position="28"/>
    </location>
</feature>
<dbReference type="AlphaFoldDB" id="A0A2H0YWQ9"/>
<keyword evidence="1" id="KW-1133">Transmembrane helix</keyword>
<feature type="transmembrane region" description="Helical" evidence="1">
    <location>
        <begin position="100"/>
        <end position="120"/>
    </location>
</feature>
<keyword evidence="1" id="KW-0812">Transmembrane</keyword>
<dbReference type="EMBL" id="PEXU01000011">
    <property type="protein sequence ID" value="PIS42931.1"/>
    <property type="molecule type" value="Genomic_DNA"/>
</dbReference>
<feature type="transmembrane region" description="Helical" evidence="1">
    <location>
        <begin position="76"/>
        <end position="94"/>
    </location>
</feature>
<keyword evidence="1" id="KW-0472">Membrane</keyword>
<proteinExistence type="predicted"/>
<gene>
    <name evidence="2" type="ORF">COT24_00845</name>
</gene>
<comment type="caution">
    <text evidence="2">The sequence shown here is derived from an EMBL/GenBank/DDBJ whole genome shotgun (WGS) entry which is preliminary data.</text>
</comment>
<evidence type="ECO:0000256" key="1">
    <source>
        <dbReference type="SAM" id="Phobius"/>
    </source>
</evidence>
<feature type="transmembrane region" description="Helical" evidence="1">
    <location>
        <begin position="40"/>
        <end position="64"/>
    </location>
</feature>
<evidence type="ECO:0000313" key="2">
    <source>
        <dbReference type="EMBL" id="PIS42931.1"/>
    </source>
</evidence>
<name>A0A2H0YWQ9_9BACT</name>
<reference evidence="2 3" key="1">
    <citation type="submission" date="2017-09" db="EMBL/GenBank/DDBJ databases">
        <title>Depth-based differentiation of microbial function through sediment-hosted aquifers and enrichment of novel symbionts in the deep terrestrial subsurface.</title>
        <authorList>
            <person name="Probst A.J."/>
            <person name="Ladd B."/>
            <person name="Jarett J.K."/>
            <person name="Geller-Mcgrath D.E."/>
            <person name="Sieber C.M."/>
            <person name="Emerson J.B."/>
            <person name="Anantharaman K."/>
            <person name="Thomas B.C."/>
            <person name="Malmstrom R."/>
            <person name="Stieglmeier M."/>
            <person name="Klingl A."/>
            <person name="Woyke T."/>
            <person name="Ryan C.M."/>
            <person name="Banfield J.F."/>
        </authorList>
    </citation>
    <scope>NUCLEOTIDE SEQUENCE [LARGE SCALE GENOMIC DNA]</scope>
    <source>
        <strain evidence="2">CG08_land_8_20_14_0_20_40_16</strain>
    </source>
</reference>
<accession>A0A2H0YWQ9</accession>
<sequence>MSLRKYLLIMGFGSVICWSACFLVIFKIDPYSSGWVGLASFYLILFLALLGTLSLIGFFGRMIFLRRSVLFHHIGISLRQAILFSILITISLLLQANRLFTWWNAILLVLSFTLLEFFFLSRTAREEGQ</sequence>